<dbReference type="Pfam" id="PF08281">
    <property type="entry name" value="Sigma70_r4_2"/>
    <property type="match status" value="1"/>
</dbReference>
<evidence type="ECO:0000256" key="5">
    <source>
        <dbReference type="ARBA" id="ARBA00023163"/>
    </source>
</evidence>
<dbReference type="InterPro" id="IPR013325">
    <property type="entry name" value="RNA_pol_sigma_r2"/>
</dbReference>
<dbReference type="SUPFAM" id="SSF88946">
    <property type="entry name" value="Sigma2 domain of RNA polymerase sigma factors"/>
    <property type="match status" value="1"/>
</dbReference>
<dbReference type="EMBL" id="CP041616">
    <property type="protein sequence ID" value="QDO88051.1"/>
    <property type="molecule type" value="Genomic_DNA"/>
</dbReference>
<evidence type="ECO:0000256" key="1">
    <source>
        <dbReference type="ARBA" id="ARBA00010641"/>
    </source>
</evidence>
<dbReference type="AlphaFoldDB" id="A0A516G946"/>
<dbReference type="PANTHER" id="PTHR43133">
    <property type="entry name" value="RNA POLYMERASE ECF-TYPE SIGMA FACTO"/>
    <property type="match status" value="1"/>
</dbReference>
<proteinExistence type="inferred from homology"/>
<evidence type="ECO:0000259" key="6">
    <source>
        <dbReference type="Pfam" id="PF04542"/>
    </source>
</evidence>
<dbReference type="OrthoDB" id="9804285at2"/>
<keyword evidence="4" id="KW-0238">DNA-binding</keyword>
<dbReference type="InterPro" id="IPR014284">
    <property type="entry name" value="RNA_pol_sigma-70_dom"/>
</dbReference>
<comment type="similarity">
    <text evidence="1">Belongs to the sigma-70 factor family. ECF subfamily.</text>
</comment>
<dbReference type="Gene3D" id="1.10.1740.10">
    <property type="match status" value="1"/>
</dbReference>
<evidence type="ECO:0000259" key="7">
    <source>
        <dbReference type="Pfam" id="PF08281"/>
    </source>
</evidence>
<dbReference type="RefSeq" id="WP_143782726.1">
    <property type="nucleotide sequence ID" value="NZ_CP041616.1"/>
</dbReference>
<feature type="domain" description="RNA polymerase sigma-70 region 2" evidence="6">
    <location>
        <begin position="20"/>
        <end position="80"/>
    </location>
</feature>
<dbReference type="Proteomes" id="UP000315395">
    <property type="component" value="Chromosome"/>
</dbReference>
<keyword evidence="9" id="KW-1185">Reference proteome</keyword>
<dbReference type="CDD" id="cd06171">
    <property type="entry name" value="Sigma70_r4"/>
    <property type="match status" value="1"/>
</dbReference>
<dbReference type="InterPro" id="IPR039425">
    <property type="entry name" value="RNA_pol_sigma-70-like"/>
</dbReference>
<dbReference type="KEGG" id="orz:FNH13_06555"/>
<keyword evidence="5" id="KW-0804">Transcription</keyword>
<dbReference type="InterPro" id="IPR036388">
    <property type="entry name" value="WH-like_DNA-bd_sf"/>
</dbReference>
<evidence type="ECO:0000256" key="2">
    <source>
        <dbReference type="ARBA" id="ARBA00023015"/>
    </source>
</evidence>
<dbReference type="GO" id="GO:0006352">
    <property type="term" value="P:DNA-templated transcription initiation"/>
    <property type="evidence" value="ECO:0007669"/>
    <property type="project" value="InterPro"/>
</dbReference>
<dbReference type="InterPro" id="IPR013324">
    <property type="entry name" value="RNA_pol_sigma_r3/r4-like"/>
</dbReference>
<dbReference type="Gene3D" id="1.10.10.10">
    <property type="entry name" value="Winged helix-like DNA-binding domain superfamily/Winged helix DNA-binding domain"/>
    <property type="match status" value="1"/>
</dbReference>
<evidence type="ECO:0000313" key="8">
    <source>
        <dbReference type="EMBL" id="QDO88051.1"/>
    </source>
</evidence>
<dbReference type="InterPro" id="IPR007627">
    <property type="entry name" value="RNA_pol_sigma70_r2"/>
</dbReference>
<accession>A0A516G946</accession>
<dbReference type="GO" id="GO:0003677">
    <property type="term" value="F:DNA binding"/>
    <property type="evidence" value="ECO:0007669"/>
    <property type="project" value="UniProtKB-KW"/>
</dbReference>
<dbReference type="GO" id="GO:0016987">
    <property type="term" value="F:sigma factor activity"/>
    <property type="evidence" value="ECO:0007669"/>
    <property type="project" value="UniProtKB-KW"/>
</dbReference>
<gene>
    <name evidence="8" type="ORF">FNH13_06555</name>
</gene>
<evidence type="ECO:0000256" key="3">
    <source>
        <dbReference type="ARBA" id="ARBA00023082"/>
    </source>
</evidence>
<sequence>MSSSQQREADFAVFVAAQSAQLVHFARMLCGDLHQAQDLVQTALEKVFKVWRKRQIEHPLAYARRAVLNQYLSGGRTRWRETPVADPSDHRDQAVPDHATGLVDRDALLAALADLTPRERAVIVLRYQQDLTEAATAEQLGVRIGTVKSTASRAMAKLRRSPDLIETHQGRTS</sequence>
<dbReference type="NCBIfam" id="TIGR02937">
    <property type="entry name" value="sigma70-ECF"/>
    <property type="match status" value="1"/>
</dbReference>
<protein>
    <submittedName>
        <fullName evidence="8">SigE family RNA polymerase sigma factor</fullName>
    </submittedName>
</protein>
<name>A0A516G946_9MICO</name>
<keyword evidence="3" id="KW-0731">Sigma factor</keyword>
<organism evidence="8 9">
    <name type="scientific">Ornithinimicrobium ciconiae</name>
    <dbReference type="NCBI Taxonomy" id="2594265"/>
    <lineage>
        <taxon>Bacteria</taxon>
        <taxon>Bacillati</taxon>
        <taxon>Actinomycetota</taxon>
        <taxon>Actinomycetes</taxon>
        <taxon>Micrococcales</taxon>
        <taxon>Ornithinimicrobiaceae</taxon>
        <taxon>Ornithinimicrobium</taxon>
    </lineage>
</organism>
<dbReference type="InterPro" id="IPR013249">
    <property type="entry name" value="RNA_pol_sigma70_r4_t2"/>
</dbReference>
<dbReference type="SUPFAM" id="SSF88659">
    <property type="entry name" value="Sigma3 and sigma4 domains of RNA polymerase sigma factors"/>
    <property type="match status" value="1"/>
</dbReference>
<keyword evidence="2" id="KW-0805">Transcription regulation</keyword>
<feature type="domain" description="RNA polymerase sigma factor 70 region 4 type 2" evidence="7">
    <location>
        <begin position="106"/>
        <end position="158"/>
    </location>
</feature>
<evidence type="ECO:0000313" key="9">
    <source>
        <dbReference type="Proteomes" id="UP000315395"/>
    </source>
</evidence>
<reference evidence="8 9" key="1">
    <citation type="submission" date="2019-07" db="EMBL/GenBank/DDBJ databases">
        <title>complete genome sequencing of Ornithinimicrobium sp. H23M54.</title>
        <authorList>
            <person name="Bae J.-W."/>
            <person name="Lee S.-Y."/>
        </authorList>
    </citation>
    <scope>NUCLEOTIDE SEQUENCE [LARGE SCALE GENOMIC DNA]</scope>
    <source>
        <strain evidence="8 9">H23M54</strain>
    </source>
</reference>
<dbReference type="Pfam" id="PF04542">
    <property type="entry name" value="Sigma70_r2"/>
    <property type="match status" value="1"/>
</dbReference>
<dbReference type="PANTHER" id="PTHR43133:SF50">
    <property type="entry name" value="ECF RNA POLYMERASE SIGMA FACTOR SIGM"/>
    <property type="match status" value="1"/>
</dbReference>
<evidence type="ECO:0000256" key="4">
    <source>
        <dbReference type="ARBA" id="ARBA00023125"/>
    </source>
</evidence>